<dbReference type="EMBL" id="BOMQ01000073">
    <property type="protein sequence ID" value="GIE52656.1"/>
    <property type="molecule type" value="Genomic_DNA"/>
</dbReference>
<evidence type="ECO:0008006" key="4">
    <source>
        <dbReference type="Google" id="ProtNLM"/>
    </source>
</evidence>
<organism evidence="2 3">
    <name type="scientific">Actinoplanes nipponensis</name>
    <dbReference type="NCBI Taxonomy" id="135950"/>
    <lineage>
        <taxon>Bacteria</taxon>
        <taxon>Bacillati</taxon>
        <taxon>Actinomycetota</taxon>
        <taxon>Actinomycetes</taxon>
        <taxon>Micromonosporales</taxon>
        <taxon>Micromonosporaceae</taxon>
        <taxon>Actinoplanes</taxon>
    </lineage>
</organism>
<evidence type="ECO:0000313" key="3">
    <source>
        <dbReference type="Proteomes" id="UP000647172"/>
    </source>
</evidence>
<evidence type="ECO:0000256" key="1">
    <source>
        <dbReference type="SAM" id="Phobius"/>
    </source>
</evidence>
<dbReference type="Proteomes" id="UP000647172">
    <property type="component" value="Unassembled WGS sequence"/>
</dbReference>
<feature type="transmembrane region" description="Helical" evidence="1">
    <location>
        <begin position="43"/>
        <end position="62"/>
    </location>
</feature>
<keyword evidence="1" id="KW-1133">Transmembrane helix</keyword>
<dbReference type="NCBIfam" id="NF033632">
    <property type="entry name" value="SLATT_4"/>
    <property type="match status" value="1"/>
</dbReference>
<reference evidence="2" key="1">
    <citation type="submission" date="2021-01" db="EMBL/GenBank/DDBJ databases">
        <title>Whole genome shotgun sequence of Actinoplanes nipponensis NBRC 14063.</title>
        <authorList>
            <person name="Komaki H."/>
            <person name="Tamura T."/>
        </authorList>
    </citation>
    <scope>NUCLEOTIDE SEQUENCE</scope>
    <source>
        <strain evidence="2">NBRC 14063</strain>
    </source>
</reference>
<keyword evidence="1" id="KW-0472">Membrane</keyword>
<sequence length="180" mass="20277">MGESVSQEDWDKAEDLLRVWLRRAREGQHMHHEAGKYFRRAHYTIAIPVVVITTVLGTATFATITSKLSATTKIWFGALTLLAAALAALQLHLRYLERAEKHKSIGANYGKIRRDIETLLALTRTTRGDAKEAIATLKADLDRISSEGDAVSRRIYNKTLERLAARDRTKRDNPESLPQP</sequence>
<name>A0A919MPJ2_9ACTN</name>
<proteinExistence type="predicted"/>
<keyword evidence="3" id="KW-1185">Reference proteome</keyword>
<gene>
    <name evidence="2" type="ORF">Ani05nite_61900</name>
</gene>
<protein>
    <recommendedName>
        <fullName evidence="4">SLATT domain-containing protein</fullName>
    </recommendedName>
</protein>
<comment type="caution">
    <text evidence="2">The sequence shown here is derived from an EMBL/GenBank/DDBJ whole genome shotgun (WGS) entry which is preliminary data.</text>
</comment>
<dbReference type="AlphaFoldDB" id="A0A919MPJ2"/>
<accession>A0A919MPJ2</accession>
<keyword evidence="1" id="KW-0812">Transmembrane</keyword>
<evidence type="ECO:0000313" key="2">
    <source>
        <dbReference type="EMBL" id="GIE52656.1"/>
    </source>
</evidence>
<feature type="transmembrane region" description="Helical" evidence="1">
    <location>
        <begin position="74"/>
        <end position="93"/>
    </location>
</feature>